<reference evidence="1 2" key="1">
    <citation type="submission" date="2019-05" db="EMBL/GenBank/DDBJ databases">
        <title>Another draft genome of Portunus trituberculatus and its Hox gene families provides insights of decapod evolution.</title>
        <authorList>
            <person name="Jeong J.-H."/>
            <person name="Song I."/>
            <person name="Kim S."/>
            <person name="Choi T."/>
            <person name="Kim D."/>
            <person name="Ryu S."/>
            <person name="Kim W."/>
        </authorList>
    </citation>
    <scope>NUCLEOTIDE SEQUENCE [LARGE SCALE GENOMIC DNA]</scope>
    <source>
        <tissue evidence="1">Muscle</tissue>
    </source>
</reference>
<dbReference type="AlphaFoldDB" id="A0A5B7HB71"/>
<evidence type="ECO:0000313" key="2">
    <source>
        <dbReference type="Proteomes" id="UP000324222"/>
    </source>
</evidence>
<sequence length="71" mass="8009">MFKHVLVLLRYRRTLFSLVVLLLCGGLLMDGELLLLTRTGALKFDLNKIKLRILICDLFVVNPALQTAGHS</sequence>
<gene>
    <name evidence="1" type="ORF">E2C01_061406</name>
</gene>
<dbReference type="EMBL" id="VSRR010025946">
    <property type="protein sequence ID" value="MPC67236.1"/>
    <property type="molecule type" value="Genomic_DNA"/>
</dbReference>
<organism evidence="1 2">
    <name type="scientific">Portunus trituberculatus</name>
    <name type="common">Swimming crab</name>
    <name type="synonym">Neptunus trituberculatus</name>
    <dbReference type="NCBI Taxonomy" id="210409"/>
    <lineage>
        <taxon>Eukaryota</taxon>
        <taxon>Metazoa</taxon>
        <taxon>Ecdysozoa</taxon>
        <taxon>Arthropoda</taxon>
        <taxon>Crustacea</taxon>
        <taxon>Multicrustacea</taxon>
        <taxon>Malacostraca</taxon>
        <taxon>Eumalacostraca</taxon>
        <taxon>Eucarida</taxon>
        <taxon>Decapoda</taxon>
        <taxon>Pleocyemata</taxon>
        <taxon>Brachyura</taxon>
        <taxon>Eubrachyura</taxon>
        <taxon>Portunoidea</taxon>
        <taxon>Portunidae</taxon>
        <taxon>Portuninae</taxon>
        <taxon>Portunus</taxon>
    </lineage>
</organism>
<dbReference type="Proteomes" id="UP000324222">
    <property type="component" value="Unassembled WGS sequence"/>
</dbReference>
<protein>
    <submittedName>
        <fullName evidence="1">Uncharacterized protein</fullName>
    </submittedName>
</protein>
<evidence type="ECO:0000313" key="1">
    <source>
        <dbReference type="EMBL" id="MPC67236.1"/>
    </source>
</evidence>
<proteinExistence type="predicted"/>
<accession>A0A5B7HB71</accession>
<keyword evidence="2" id="KW-1185">Reference proteome</keyword>
<comment type="caution">
    <text evidence="1">The sequence shown here is derived from an EMBL/GenBank/DDBJ whole genome shotgun (WGS) entry which is preliminary data.</text>
</comment>
<name>A0A5B7HB71_PORTR</name>